<evidence type="ECO:0000256" key="8">
    <source>
        <dbReference type="SAM" id="Phobius"/>
    </source>
</evidence>
<evidence type="ECO:0000256" key="4">
    <source>
        <dbReference type="ARBA" id="ARBA00022989"/>
    </source>
</evidence>
<organism evidence="9 10">
    <name type="scientific">Aplysia californica</name>
    <name type="common">California sea hare</name>
    <dbReference type="NCBI Taxonomy" id="6500"/>
    <lineage>
        <taxon>Eukaryota</taxon>
        <taxon>Metazoa</taxon>
        <taxon>Spiralia</taxon>
        <taxon>Lophotrochozoa</taxon>
        <taxon>Mollusca</taxon>
        <taxon>Gastropoda</taxon>
        <taxon>Heterobranchia</taxon>
        <taxon>Euthyneura</taxon>
        <taxon>Tectipleura</taxon>
        <taxon>Aplysiida</taxon>
        <taxon>Aplysioidea</taxon>
        <taxon>Aplysiidae</taxon>
        <taxon>Aplysia</taxon>
    </lineage>
</organism>
<keyword evidence="6" id="KW-0325">Glycoprotein</keyword>
<feature type="transmembrane region" description="Helical" evidence="8">
    <location>
        <begin position="261"/>
        <end position="286"/>
    </location>
</feature>
<evidence type="ECO:0000256" key="6">
    <source>
        <dbReference type="ARBA" id="ARBA00023180"/>
    </source>
</evidence>
<feature type="transmembrane region" description="Helical" evidence="8">
    <location>
        <begin position="218"/>
        <end position="241"/>
    </location>
</feature>
<dbReference type="GeneID" id="101855368"/>
<sequence length="631" mass="70033">MDDTGKNTSGMAWFQAFRNEHGFTSYPDNRTPVTVDMPLLAVTYMCVLIAIATIIATLGIRGRERWSSAIRASYAVAIGSIILVCIFGHGWQEGQITVTSPYVYRSNLPFEGRVAVHVALHGTNVTLEGYYQGASGSGYVYFVESLPWADYGHEPERFDYYLQRGLPEPILKVMEFLTVDEGGLRWGRSFHTAGHYGGVLLWTAFAFWMICNVLLFSVVIYGAYMFALTGVAMILACVAYHSCQNGQPLAITFSGVELTVSYGWCYWLTLVAGSVTFVMGVTLIILDHFLHDGVAEFFHLERLDIDDYLDHSFKEERSASTAKSLMDRRASLAPSMDMRRNSIFLEPGRRPSWYSDNLRRTVNFNPTAVVSNGISNSGFEADKNNKMNPIYNGSEKGHIQQEDYNDKEIRIDMERVCTDSEVCMSLKKPSLATLKEHRDNHTNERISSVGSVRNNGKTPSSPEILVDKDCQTSRGAGHKPEVCVITLTPAEVYSNDCEESILNNTGTSESQISASEECTVNNISKNQSQRMSTVSLGFQSCPGEEQQQHKQSGSDVQHVTEFTISDEAYNRQSSQQSNASASSTDSGQGTSDEKGALRKISVPFTRLEIMNDLDSSTQSEQSNRTAQSSPK</sequence>
<feature type="region of interest" description="Disordered" evidence="7">
    <location>
        <begin position="446"/>
        <end position="465"/>
    </location>
</feature>
<evidence type="ECO:0000256" key="5">
    <source>
        <dbReference type="ARBA" id="ARBA00023136"/>
    </source>
</evidence>
<evidence type="ECO:0000256" key="3">
    <source>
        <dbReference type="ARBA" id="ARBA00022692"/>
    </source>
</evidence>
<feature type="transmembrane region" description="Helical" evidence="8">
    <location>
        <begin position="39"/>
        <end position="60"/>
    </location>
</feature>
<feature type="compositionally biased region" description="Polar residues" evidence="7">
    <location>
        <begin position="446"/>
        <end position="461"/>
    </location>
</feature>
<dbReference type="PANTHER" id="PTHR31158:SF1">
    <property type="entry name" value="DOXA1 FACTOR-RELATED"/>
    <property type="match status" value="1"/>
</dbReference>
<protein>
    <submittedName>
        <fullName evidence="10">Uncharacterized protein LOC101855368</fullName>
    </submittedName>
</protein>
<feature type="region of interest" description="Disordered" evidence="7">
    <location>
        <begin position="534"/>
        <end position="557"/>
    </location>
</feature>
<feature type="transmembrane region" description="Helical" evidence="8">
    <location>
        <begin position="72"/>
        <end position="91"/>
    </location>
</feature>
<keyword evidence="5 8" id="KW-0472">Membrane</keyword>
<feature type="compositionally biased region" description="Low complexity" evidence="7">
    <location>
        <begin position="572"/>
        <end position="583"/>
    </location>
</feature>
<evidence type="ECO:0000313" key="9">
    <source>
        <dbReference type="Proteomes" id="UP000694888"/>
    </source>
</evidence>
<comment type="similarity">
    <text evidence="2">Belongs to the DUOXA family.</text>
</comment>
<dbReference type="RefSeq" id="XP_012943062.1">
    <property type="nucleotide sequence ID" value="XM_013087608.2"/>
</dbReference>
<keyword evidence="4 8" id="KW-1133">Transmembrane helix</keyword>
<dbReference type="InterPro" id="IPR018469">
    <property type="entry name" value="Dual_oxidase_maturation_fac"/>
</dbReference>
<dbReference type="Pfam" id="PF10204">
    <property type="entry name" value="DuoxA"/>
    <property type="match status" value="1"/>
</dbReference>
<accession>A0ABM1A8V9</accession>
<keyword evidence="9" id="KW-1185">Reference proteome</keyword>
<name>A0ABM1A8V9_APLCA</name>
<comment type="subcellular location">
    <subcellularLocation>
        <location evidence="1">Membrane</location>
        <topology evidence="1">Multi-pass membrane protein</topology>
    </subcellularLocation>
</comment>
<reference evidence="10" key="1">
    <citation type="submission" date="2025-08" db="UniProtKB">
        <authorList>
            <consortium name="RefSeq"/>
        </authorList>
    </citation>
    <scope>IDENTIFICATION</scope>
</reference>
<proteinExistence type="inferred from homology"/>
<keyword evidence="3 8" id="KW-0812">Transmembrane</keyword>
<evidence type="ECO:0000313" key="10">
    <source>
        <dbReference type="RefSeq" id="XP_012943062.1"/>
    </source>
</evidence>
<dbReference type="PANTHER" id="PTHR31158">
    <property type="entry name" value="DUAL OXIDASE 2"/>
    <property type="match status" value="1"/>
</dbReference>
<gene>
    <name evidence="10" type="primary">LOC101855368</name>
</gene>
<evidence type="ECO:0000256" key="7">
    <source>
        <dbReference type="SAM" id="MobiDB-lite"/>
    </source>
</evidence>
<dbReference type="Proteomes" id="UP000694888">
    <property type="component" value="Unplaced"/>
</dbReference>
<feature type="transmembrane region" description="Helical" evidence="8">
    <location>
        <begin position="193"/>
        <end position="211"/>
    </location>
</feature>
<evidence type="ECO:0000256" key="1">
    <source>
        <dbReference type="ARBA" id="ARBA00004141"/>
    </source>
</evidence>
<feature type="region of interest" description="Disordered" evidence="7">
    <location>
        <begin position="570"/>
        <end position="631"/>
    </location>
</feature>
<evidence type="ECO:0000256" key="2">
    <source>
        <dbReference type="ARBA" id="ARBA00009816"/>
    </source>
</evidence>
<feature type="compositionally biased region" description="Polar residues" evidence="7">
    <location>
        <begin position="613"/>
        <end position="631"/>
    </location>
</feature>